<dbReference type="PRINTS" id="PR01012">
    <property type="entry name" value="NRPEPTIDEYR"/>
</dbReference>
<proteinExistence type="evidence at transcript level"/>
<evidence type="ECO:0000259" key="12">
    <source>
        <dbReference type="PROSITE" id="PS50262"/>
    </source>
</evidence>
<dbReference type="PROSITE" id="PS50262">
    <property type="entry name" value="G_PROTEIN_RECEP_F1_2"/>
    <property type="match status" value="1"/>
</dbReference>
<dbReference type="PANTHER" id="PTHR24235:SF29">
    <property type="entry name" value="GH23382P"/>
    <property type="match status" value="1"/>
</dbReference>
<evidence type="ECO:0000256" key="2">
    <source>
        <dbReference type="ARBA" id="ARBA00010663"/>
    </source>
</evidence>
<dbReference type="GO" id="GO:0005886">
    <property type="term" value="C:plasma membrane"/>
    <property type="evidence" value="ECO:0007669"/>
    <property type="project" value="TreeGrafter"/>
</dbReference>
<keyword evidence="7 9" id="KW-0675">Receptor</keyword>
<feature type="domain" description="G-protein coupled receptors family 1 profile" evidence="12">
    <location>
        <begin position="70"/>
        <end position="330"/>
    </location>
</feature>
<dbReference type="InterPro" id="IPR000611">
    <property type="entry name" value="NPY_rcpt"/>
</dbReference>
<feature type="region of interest" description="Disordered" evidence="10">
    <location>
        <begin position="395"/>
        <end position="459"/>
    </location>
</feature>
<evidence type="ECO:0000256" key="9">
    <source>
        <dbReference type="RuleBase" id="RU000688"/>
    </source>
</evidence>
<evidence type="ECO:0000256" key="3">
    <source>
        <dbReference type="ARBA" id="ARBA00022692"/>
    </source>
</evidence>
<sequence>MDILEALDELLSNEQNSSDSFSLYDLMRPAAEQNDSTSIVSMTTGMDRHLVEIILLIVAYSLVIIVSLFGNILVCYVILVYRRLHTVTNMFIANLAISDISMTVLNIPFNIVRHILDNWPFGEIMCGFVNISLMTSVYVSTFTMAAIACDRYAVILFPLRPRLTCKAGLVVIVMTWLVAIALSLPFAIFARLEQVDLVLRTALRCRLRYPQPADQHEKAITLFTMLCQYVVPMAVTAFAYGHIVHKLWSRALLGQTTASQQMHHQRARRRTIKMLIIVVVIFCICWLPLNLYHLLTDFHPDTARFHHNSSVYLACHWLAMSSVCYNPFIYCWLNHSYRSQIRARFRCLYRRSSLIHPGLDVEGSLIRGDRQAKGTNTSTRSVLAAFARVRDRFKSSSGSRASSDSRPSRSSCESHSSVLLSTRPRTHTRRRPPSKSPSPVPGQNTSLASPPLKQGLGHSHLNLSLPANLNAYGAHHSHWV</sequence>
<evidence type="ECO:0000256" key="8">
    <source>
        <dbReference type="ARBA" id="ARBA00023224"/>
    </source>
</evidence>
<dbReference type="GO" id="GO:0042923">
    <property type="term" value="F:neuropeptide binding"/>
    <property type="evidence" value="ECO:0007669"/>
    <property type="project" value="TreeGrafter"/>
</dbReference>
<dbReference type="Pfam" id="PF00001">
    <property type="entry name" value="7tm_1"/>
    <property type="match status" value="1"/>
</dbReference>
<keyword evidence="6 11" id="KW-0472">Membrane</keyword>
<evidence type="ECO:0000256" key="7">
    <source>
        <dbReference type="ARBA" id="ARBA00023170"/>
    </source>
</evidence>
<dbReference type="AlphaFoldDB" id="A0A0K0PUU9"/>
<dbReference type="GO" id="GO:0043005">
    <property type="term" value="C:neuron projection"/>
    <property type="evidence" value="ECO:0007669"/>
    <property type="project" value="TreeGrafter"/>
</dbReference>
<dbReference type="InterPro" id="IPR017452">
    <property type="entry name" value="GPCR_Rhodpsn_7TM"/>
</dbReference>
<feature type="transmembrane region" description="Helical" evidence="11">
    <location>
        <begin position="53"/>
        <end position="79"/>
    </location>
</feature>
<feature type="compositionally biased region" description="Low complexity" evidence="10">
    <location>
        <begin position="395"/>
        <end position="423"/>
    </location>
</feature>
<comment type="similarity">
    <text evidence="2 9">Belongs to the G-protein coupled receptor 1 family.</text>
</comment>
<protein>
    <submittedName>
        <fullName evidence="13">Orphan G-protein coupled receptor 40</fullName>
    </submittedName>
</protein>
<organism evidence="13">
    <name type="scientific">Platynereis dumerilii</name>
    <name type="common">Dumeril's clam worm</name>
    <dbReference type="NCBI Taxonomy" id="6359"/>
    <lineage>
        <taxon>Eukaryota</taxon>
        <taxon>Metazoa</taxon>
        <taxon>Spiralia</taxon>
        <taxon>Lophotrochozoa</taxon>
        <taxon>Annelida</taxon>
        <taxon>Polychaeta</taxon>
        <taxon>Errantia</taxon>
        <taxon>Phyllodocida</taxon>
        <taxon>Nereididae</taxon>
        <taxon>Platynereis</taxon>
    </lineage>
</organism>
<reference evidence="13" key="1">
    <citation type="journal article" date="2015" name="Cell Rep.">
        <title>Large-Scale Combinatorial Deorphanization of Platynereis Neuropeptide GPCRs.</title>
        <authorList>
            <person name="Bauknecht P.M."/>
            <person name="Jekely G."/>
        </authorList>
    </citation>
    <scope>NUCLEOTIDE SEQUENCE</scope>
</reference>
<dbReference type="SMART" id="SM01381">
    <property type="entry name" value="7TM_GPCR_Srsx"/>
    <property type="match status" value="1"/>
</dbReference>
<evidence type="ECO:0000256" key="6">
    <source>
        <dbReference type="ARBA" id="ARBA00023136"/>
    </source>
</evidence>
<accession>A0A0K0PUU9</accession>
<evidence type="ECO:0000256" key="10">
    <source>
        <dbReference type="SAM" id="MobiDB-lite"/>
    </source>
</evidence>
<dbReference type="GO" id="GO:0004983">
    <property type="term" value="F:neuropeptide Y receptor activity"/>
    <property type="evidence" value="ECO:0007669"/>
    <property type="project" value="InterPro"/>
</dbReference>
<evidence type="ECO:0000256" key="4">
    <source>
        <dbReference type="ARBA" id="ARBA00022989"/>
    </source>
</evidence>
<evidence type="ECO:0000256" key="5">
    <source>
        <dbReference type="ARBA" id="ARBA00023040"/>
    </source>
</evidence>
<dbReference type="EMBL" id="KP293988">
    <property type="protein sequence ID" value="AKQ63042.1"/>
    <property type="molecule type" value="mRNA"/>
</dbReference>
<keyword evidence="5 9" id="KW-0297">G-protein coupled receptor</keyword>
<dbReference type="PANTHER" id="PTHR24235">
    <property type="entry name" value="NEUROPEPTIDE Y RECEPTOR"/>
    <property type="match status" value="1"/>
</dbReference>
<keyword evidence="4 11" id="KW-1133">Transmembrane helix</keyword>
<keyword evidence="8 9" id="KW-0807">Transducer</keyword>
<dbReference type="PROSITE" id="PS00237">
    <property type="entry name" value="G_PROTEIN_RECEP_F1_1"/>
    <property type="match status" value="1"/>
</dbReference>
<feature type="transmembrane region" description="Helical" evidence="11">
    <location>
        <begin position="131"/>
        <end position="157"/>
    </location>
</feature>
<name>A0A0K0PUU9_PLADU</name>
<evidence type="ECO:0000256" key="11">
    <source>
        <dbReference type="SAM" id="Phobius"/>
    </source>
</evidence>
<dbReference type="SUPFAM" id="SSF81321">
    <property type="entry name" value="Family A G protein-coupled receptor-like"/>
    <property type="match status" value="1"/>
</dbReference>
<dbReference type="FunFam" id="1.20.1070.10:FF:000291">
    <property type="entry name" value="Predicted protein"/>
    <property type="match status" value="1"/>
</dbReference>
<evidence type="ECO:0000313" key="13">
    <source>
        <dbReference type="EMBL" id="AKQ63042.1"/>
    </source>
</evidence>
<evidence type="ECO:0000256" key="1">
    <source>
        <dbReference type="ARBA" id="ARBA00004141"/>
    </source>
</evidence>
<comment type="subcellular location">
    <subcellularLocation>
        <location evidence="1">Membrane</location>
        <topology evidence="1">Multi-pass membrane protein</topology>
    </subcellularLocation>
</comment>
<keyword evidence="3 9" id="KW-0812">Transmembrane</keyword>
<feature type="transmembrane region" description="Helical" evidence="11">
    <location>
        <begin position="91"/>
        <end position="111"/>
    </location>
</feature>
<feature type="transmembrane region" description="Helical" evidence="11">
    <location>
        <begin position="169"/>
        <end position="190"/>
    </location>
</feature>
<feature type="transmembrane region" description="Helical" evidence="11">
    <location>
        <begin position="272"/>
        <end position="291"/>
    </location>
</feature>
<feature type="transmembrane region" description="Helical" evidence="11">
    <location>
        <begin position="311"/>
        <end position="333"/>
    </location>
</feature>
<dbReference type="PRINTS" id="PR00237">
    <property type="entry name" value="GPCRRHODOPSN"/>
</dbReference>
<feature type="compositionally biased region" description="Basic residues" evidence="10">
    <location>
        <begin position="424"/>
        <end position="433"/>
    </location>
</feature>
<feature type="transmembrane region" description="Helical" evidence="11">
    <location>
        <begin position="219"/>
        <end position="240"/>
    </location>
</feature>
<dbReference type="InterPro" id="IPR000276">
    <property type="entry name" value="GPCR_Rhodpsn"/>
</dbReference>
<dbReference type="Gene3D" id="1.20.1070.10">
    <property type="entry name" value="Rhodopsin 7-helix transmembrane proteins"/>
    <property type="match status" value="1"/>
</dbReference>